<name>A0ABU5SRF8_9CYAN</name>
<evidence type="ECO:0000313" key="2">
    <source>
        <dbReference type="Proteomes" id="UP001302329"/>
    </source>
</evidence>
<accession>A0ABU5SRF8</accession>
<reference evidence="1 2" key="1">
    <citation type="submission" date="2023-12" db="EMBL/GenBank/DDBJ databases">
        <title>Baltic Sea Cyanobacteria.</title>
        <authorList>
            <person name="Delbaje E."/>
            <person name="Fewer D.P."/>
            <person name="Shishido T.K."/>
        </authorList>
    </citation>
    <scope>NUCLEOTIDE SEQUENCE [LARGE SCALE GENOMIC DNA]</scope>
    <source>
        <strain evidence="1 2">UHCC 0281</strain>
    </source>
</reference>
<evidence type="ECO:0000313" key="1">
    <source>
        <dbReference type="EMBL" id="MEA5441081.1"/>
    </source>
</evidence>
<dbReference type="RefSeq" id="WP_323355245.1">
    <property type="nucleotide sequence ID" value="NZ_JAYGHY010000002.1"/>
</dbReference>
<proteinExistence type="predicted"/>
<comment type="caution">
    <text evidence="1">The sequence shown here is derived from an EMBL/GenBank/DDBJ whole genome shotgun (WGS) entry which is preliminary data.</text>
</comment>
<gene>
    <name evidence="1" type="ORF">VB739_00770</name>
</gene>
<organism evidence="1 2">
    <name type="scientific">Cyanobium gracile UHCC 0281</name>
    <dbReference type="NCBI Taxonomy" id="3110309"/>
    <lineage>
        <taxon>Bacteria</taxon>
        <taxon>Bacillati</taxon>
        <taxon>Cyanobacteriota</taxon>
        <taxon>Cyanophyceae</taxon>
        <taxon>Synechococcales</taxon>
        <taxon>Prochlorococcaceae</taxon>
        <taxon>Cyanobium</taxon>
    </lineage>
</organism>
<sequence length="67" mass="7465">MKTAPVPWSLTWREDGELGTQDLFDLLQVLVANESHDVQMSLIAAVEQLTVSDLQVMACEEVTRMCA</sequence>
<dbReference type="Proteomes" id="UP001302329">
    <property type="component" value="Unassembled WGS sequence"/>
</dbReference>
<protein>
    <submittedName>
        <fullName evidence="1">Uncharacterized protein</fullName>
    </submittedName>
</protein>
<keyword evidence="2" id="KW-1185">Reference proteome</keyword>
<dbReference type="EMBL" id="JAYGHY010000002">
    <property type="protein sequence ID" value="MEA5441081.1"/>
    <property type="molecule type" value="Genomic_DNA"/>
</dbReference>